<dbReference type="InterPro" id="IPR036329">
    <property type="entry name" value="Aro-AA_hydroxylase_C_sf"/>
</dbReference>
<dbReference type="AlphaFoldDB" id="A0A7J4GQA1"/>
<dbReference type="SUPFAM" id="SSF56534">
    <property type="entry name" value="Aromatic aminoacid monoxygenases, catalytic and oligomerization domains"/>
    <property type="match status" value="1"/>
</dbReference>
<dbReference type="Gene3D" id="1.10.800.10">
    <property type="entry name" value="Aromatic amino acid hydroxylase"/>
    <property type="match status" value="1"/>
</dbReference>
<evidence type="ECO:0000256" key="5">
    <source>
        <dbReference type="ARBA" id="ARBA00023004"/>
    </source>
</evidence>
<dbReference type="Pfam" id="PF00351">
    <property type="entry name" value="Biopterin_H"/>
    <property type="match status" value="1"/>
</dbReference>
<dbReference type="GO" id="GO:0009072">
    <property type="term" value="P:aromatic amino acid metabolic process"/>
    <property type="evidence" value="ECO:0007669"/>
    <property type="project" value="InterPro"/>
</dbReference>
<keyword evidence="6 8" id="KW-0503">Monooxygenase</keyword>
<dbReference type="EMBL" id="DUCX01000003">
    <property type="protein sequence ID" value="HIF36823.1"/>
    <property type="molecule type" value="Genomic_DNA"/>
</dbReference>
<feature type="domain" description="Biopterin-dependent aromatic amino acid hydroxylase family profile" evidence="7">
    <location>
        <begin position="69"/>
        <end position="324"/>
    </location>
</feature>
<organism evidence="8 9">
    <name type="scientific">Marine Group III euryarchaeote</name>
    <dbReference type="NCBI Taxonomy" id="2173149"/>
    <lineage>
        <taxon>Archaea</taxon>
        <taxon>Methanobacteriati</taxon>
        <taxon>Thermoplasmatota</taxon>
        <taxon>Thermoplasmata</taxon>
        <taxon>Candidatus Thermoprofundales</taxon>
    </lineage>
</organism>
<comment type="caution">
    <text evidence="8">The sequence shown here is derived from an EMBL/GenBank/DDBJ whole genome shotgun (WGS) entry which is preliminary data.</text>
</comment>
<accession>A0A7J4GQA1</accession>
<dbReference type="PANTHER" id="PTHR11473:SF24">
    <property type="entry name" value="PHENYLALANINE-4-HYDROXYLASE"/>
    <property type="match status" value="1"/>
</dbReference>
<dbReference type="PRINTS" id="PR00372">
    <property type="entry name" value="FYWHYDRXLASE"/>
</dbReference>
<keyword evidence="3" id="KW-0479">Metal-binding</keyword>
<protein>
    <submittedName>
        <fullName evidence="8">Phenylalanine 4-monooxygenase</fullName>
    </submittedName>
</protein>
<sequence length="324" mass="36945">MHGPTEGVNEETDEANSAVKIVGGNIFVELDPDHPGFKDEGYRSRRNEIAKIAMEWNDMSMEERRNTKIPHAPYSEDEDAVWAAIMERIAPVHQKYACKPYLDNARKLGLPNDRIPQLQEVSETLQSMTGFRQEPVGGLVHPKTFHTALANKVFLSTQYIRHSSRPFYTPEPDVVHELVGHTAMLGVPEWAELNILFGEADIKTKSEAAIKRLGTIYWFVLEFGACREQGQVKAVGPGLLSSFGEMEHACTNGEGCGNDEACVCNSKIEYRTPDFEEMETRFYDVTKYQPTLYVWDSFEEMYEKTKDFIIKWGTDEDPRKELHQ</sequence>
<dbReference type="InterPro" id="IPR036951">
    <property type="entry name" value="ArAA_hydroxylase_sf"/>
</dbReference>
<reference evidence="9" key="1">
    <citation type="journal article" date="2019" name="bioRxiv">
        <title>Genome diversification in globally distributed novel marine Proteobacteria is linked to environmental adaptation.</title>
        <authorList>
            <person name="Zhou Z."/>
            <person name="Tran P.Q."/>
            <person name="Kieft K."/>
            <person name="Anantharaman K."/>
        </authorList>
    </citation>
    <scope>NUCLEOTIDE SEQUENCE [LARGE SCALE GENOMIC DNA]</scope>
</reference>
<evidence type="ECO:0000313" key="8">
    <source>
        <dbReference type="EMBL" id="HIF36823.1"/>
    </source>
</evidence>
<dbReference type="PANTHER" id="PTHR11473">
    <property type="entry name" value="AROMATIC AMINO ACID HYDROXYLASE"/>
    <property type="match status" value="1"/>
</dbReference>
<gene>
    <name evidence="8" type="ORF">EYQ70_00110</name>
</gene>
<comment type="similarity">
    <text evidence="2">Belongs to the biopterin-dependent aromatic amino acid hydroxylase family.</text>
</comment>
<proteinExistence type="inferred from homology"/>
<evidence type="ECO:0000256" key="1">
    <source>
        <dbReference type="ARBA" id="ARBA00001954"/>
    </source>
</evidence>
<evidence type="ECO:0000256" key="3">
    <source>
        <dbReference type="ARBA" id="ARBA00022723"/>
    </source>
</evidence>
<dbReference type="PROSITE" id="PS51410">
    <property type="entry name" value="BH4_AAA_HYDROXYL_2"/>
    <property type="match status" value="1"/>
</dbReference>
<dbReference type="GO" id="GO:0016714">
    <property type="term" value="F:oxidoreductase activity, acting on paired donors, with incorporation or reduction of molecular oxygen, reduced pteridine as one donor, and incorporation of one atom of oxygen"/>
    <property type="evidence" value="ECO:0007669"/>
    <property type="project" value="InterPro"/>
</dbReference>
<dbReference type="InterPro" id="IPR019774">
    <property type="entry name" value="Aromatic-AA_hydroxylase_C"/>
</dbReference>
<evidence type="ECO:0000259" key="7">
    <source>
        <dbReference type="PROSITE" id="PS51410"/>
    </source>
</evidence>
<dbReference type="InterPro" id="IPR001273">
    <property type="entry name" value="ArAA_hydroxylase"/>
</dbReference>
<name>A0A7J4GQA1_9ARCH</name>
<comment type="cofactor">
    <cofactor evidence="1">
        <name>Fe(2+)</name>
        <dbReference type="ChEBI" id="CHEBI:29033"/>
    </cofactor>
</comment>
<dbReference type="GO" id="GO:0005506">
    <property type="term" value="F:iron ion binding"/>
    <property type="evidence" value="ECO:0007669"/>
    <property type="project" value="InterPro"/>
</dbReference>
<evidence type="ECO:0000313" key="9">
    <source>
        <dbReference type="Proteomes" id="UP000585802"/>
    </source>
</evidence>
<evidence type="ECO:0000256" key="4">
    <source>
        <dbReference type="ARBA" id="ARBA00023002"/>
    </source>
</evidence>
<evidence type="ECO:0000256" key="2">
    <source>
        <dbReference type="ARBA" id="ARBA00009712"/>
    </source>
</evidence>
<dbReference type="Proteomes" id="UP000585802">
    <property type="component" value="Unassembled WGS sequence"/>
</dbReference>
<keyword evidence="4" id="KW-0560">Oxidoreductase</keyword>
<evidence type="ECO:0000256" key="6">
    <source>
        <dbReference type="ARBA" id="ARBA00023033"/>
    </source>
</evidence>
<keyword evidence="5" id="KW-0408">Iron</keyword>
<dbReference type="CDD" id="cd00361">
    <property type="entry name" value="arom_aa_hydroxylase"/>
    <property type="match status" value="1"/>
</dbReference>